<dbReference type="CDD" id="cd24006">
    <property type="entry name" value="ASKHA_NBD_PPX_GppA"/>
    <property type="match status" value="1"/>
</dbReference>
<gene>
    <name evidence="2" type="ORF">HQ47_07110</name>
</gene>
<dbReference type="SUPFAM" id="SSF53067">
    <property type="entry name" value="Actin-like ATPase domain"/>
    <property type="match status" value="2"/>
</dbReference>
<organism evidence="2 3">
    <name type="scientific">Porphyromonas macacae</name>
    <dbReference type="NCBI Taxonomy" id="28115"/>
    <lineage>
        <taxon>Bacteria</taxon>
        <taxon>Pseudomonadati</taxon>
        <taxon>Bacteroidota</taxon>
        <taxon>Bacteroidia</taxon>
        <taxon>Bacteroidales</taxon>
        <taxon>Porphyromonadaceae</taxon>
        <taxon>Porphyromonas</taxon>
    </lineage>
</organism>
<dbReference type="AlphaFoldDB" id="A0A0A2E7T3"/>
<dbReference type="PANTHER" id="PTHR30005">
    <property type="entry name" value="EXOPOLYPHOSPHATASE"/>
    <property type="match status" value="1"/>
</dbReference>
<dbReference type="eggNOG" id="COG0248">
    <property type="taxonomic scope" value="Bacteria"/>
</dbReference>
<evidence type="ECO:0000313" key="2">
    <source>
        <dbReference type="EMBL" id="KGN73707.1"/>
    </source>
</evidence>
<dbReference type="PANTHER" id="PTHR30005:SF0">
    <property type="entry name" value="RETROGRADE REGULATION PROTEIN 2"/>
    <property type="match status" value="1"/>
</dbReference>
<evidence type="ECO:0000259" key="1">
    <source>
        <dbReference type="Pfam" id="PF02541"/>
    </source>
</evidence>
<dbReference type="Gene3D" id="3.30.420.40">
    <property type="match status" value="1"/>
</dbReference>
<reference evidence="2 3" key="1">
    <citation type="submission" date="2014-09" db="EMBL/GenBank/DDBJ databases">
        <title>Draft Genome Sequence of Porphyromonas macacae COT-192_OH2859.</title>
        <authorList>
            <person name="Wallis C."/>
            <person name="Deusch O."/>
            <person name="O'Flynn C."/>
            <person name="Davis I."/>
            <person name="Horsfall A."/>
            <person name="Kirkwood N."/>
            <person name="Harris S."/>
            <person name="Eisen J.A."/>
            <person name="Coil D.A."/>
            <person name="Darling A.E."/>
            <person name="Jospin G."/>
            <person name="Alexiev A."/>
        </authorList>
    </citation>
    <scope>NUCLEOTIDE SEQUENCE [LARGE SCALE GENOMIC DNA]</scope>
    <source>
        <strain evidence="3">COT-192 OH2859</strain>
    </source>
</reference>
<dbReference type="Gene3D" id="3.30.420.150">
    <property type="entry name" value="Exopolyphosphatase. Domain 2"/>
    <property type="match status" value="1"/>
</dbReference>
<name>A0A0A2E7T3_9PORP</name>
<feature type="domain" description="Ppx/GppA phosphatase N-terminal" evidence="1">
    <location>
        <begin position="34"/>
        <end position="295"/>
    </location>
</feature>
<comment type="caution">
    <text evidence="2">The sequence shown here is derived from an EMBL/GenBank/DDBJ whole genome shotgun (WGS) entry which is preliminary data.</text>
</comment>
<proteinExistence type="predicted"/>
<dbReference type="Pfam" id="PF02541">
    <property type="entry name" value="Ppx-GppA"/>
    <property type="match status" value="1"/>
</dbReference>
<dbReference type="STRING" id="28115.HQ47_07110"/>
<dbReference type="GO" id="GO:0016462">
    <property type="term" value="F:pyrophosphatase activity"/>
    <property type="evidence" value="ECO:0007669"/>
    <property type="project" value="TreeGrafter"/>
</dbReference>
<dbReference type="RefSeq" id="WP_036874366.1">
    <property type="nucleotide sequence ID" value="NZ_JRFA01000019.1"/>
</dbReference>
<protein>
    <submittedName>
        <fullName evidence="2">Exopolyphosphatase</fullName>
    </submittedName>
</protein>
<dbReference type="InterPro" id="IPR043129">
    <property type="entry name" value="ATPase_NBD"/>
</dbReference>
<dbReference type="EMBL" id="JRFA01000019">
    <property type="protein sequence ID" value="KGN73707.1"/>
    <property type="molecule type" value="Genomic_DNA"/>
</dbReference>
<dbReference type="InterPro" id="IPR003695">
    <property type="entry name" value="Ppx_GppA_N"/>
</dbReference>
<keyword evidence="3" id="KW-1185">Reference proteome</keyword>
<sequence length="301" mass="33143">MDKVNYAAIDIGSNAVRLLIKSVNEPDAVEPLSKVQLLRVPLRLGGDAFTKGKISKKKSKQLISLMKAYKEIMSIYDVKEYRACATSAMRDSSNGKKLVEEIREKTGIAIEIIDGEEEARLLSDDRVEKITAWGGHFLYVDVGGGSTELNLVSEGQLEWSKSFNIGTVRLLSGMVNPAEKEAFIQFLEKVSAKYPEVNIIGTGGNINKLIRLAAPDRCTGQINLLPAEKLHSITEDLKSYTAQQRMARYNLKPDRADVIIPAADIFISIVDHLKAPGVLVPISGLADGIIDSIYLKDKNRD</sequence>
<evidence type="ECO:0000313" key="3">
    <source>
        <dbReference type="Proteomes" id="UP000030103"/>
    </source>
</evidence>
<dbReference type="InterPro" id="IPR050273">
    <property type="entry name" value="GppA/Ppx_hydrolase"/>
</dbReference>
<accession>A0A0A2E7T3</accession>
<dbReference type="Proteomes" id="UP000030103">
    <property type="component" value="Unassembled WGS sequence"/>
</dbReference>